<evidence type="ECO:0000313" key="2">
    <source>
        <dbReference type="EMBL" id="OXA45589.1"/>
    </source>
</evidence>
<proteinExistence type="predicted"/>
<keyword evidence="3" id="KW-1185">Reference proteome</keyword>
<gene>
    <name evidence="2" type="ORF">Fcan01_19470</name>
</gene>
<name>A0A226DK76_FOLCA</name>
<dbReference type="InterPro" id="IPR008173">
    <property type="entry name" value="Adenylyl_cyclase_CyaB"/>
</dbReference>
<dbReference type="Proteomes" id="UP000198287">
    <property type="component" value="Unassembled WGS sequence"/>
</dbReference>
<dbReference type="OrthoDB" id="6159137at2759"/>
<dbReference type="PANTHER" id="PTHR21028:SF2">
    <property type="entry name" value="CYTH DOMAIN-CONTAINING PROTEIN"/>
    <property type="match status" value="1"/>
</dbReference>
<evidence type="ECO:0000259" key="1">
    <source>
        <dbReference type="PROSITE" id="PS51707"/>
    </source>
</evidence>
<dbReference type="SMART" id="SM01118">
    <property type="entry name" value="CYTH"/>
    <property type="match status" value="1"/>
</dbReference>
<organism evidence="2 3">
    <name type="scientific">Folsomia candida</name>
    <name type="common">Springtail</name>
    <dbReference type="NCBI Taxonomy" id="158441"/>
    <lineage>
        <taxon>Eukaryota</taxon>
        <taxon>Metazoa</taxon>
        <taxon>Ecdysozoa</taxon>
        <taxon>Arthropoda</taxon>
        <taxon>Hexapoda</taxon>
        <taxon>Collembola</taxon>
        <taxon>Entomobryomorpha</taxon>
        <taxon>Isotomoidea</taxon>
        <taxon>Isotomidae</taxon>
        <taxon>Proisotominae</taxon>
        <taxon>Folsomia</taxon>
    </lineage>
</organism>
<dbReference type="InterPro" id="IPR023577">
    <property type="entry name" value="CYTH_domain"/>
</dbReference>
<dbReference type="EMBL" id="LNIX01000017">
    <property type="protein sequence ID" value="OXA45589.1"/>
    <property type="molecule type" value="Genomic_DNA"/>
</dbReference>
<dbReference type="PANTHER" id="PTHR21028">
    <property type="entry name" value="SI:CH211-156B7.4"/>
    <property type="match status" value="1"/>
</dbReference>
<comment type="caution">
    <text evidence="2">The sequence shown here is derived from an EMBL/GenBank/DDBJ whole genome shotgun (WGS) entry which is preliminary data.</text>
</comment>
<protein>
    <recommendedName>
        <fullName evidence="1">CYTH domain-containing protein</fullName>
    </recommendedName>
</protein>
<evidence type="ECO:0000313" key="3">
    <source>
        <dbReference type="Proteomes" id="UP000198287"/>
    </source>
</evidence>
<dbReference type="InterPro" id="IPR033469">
    <property type="entry name" value="CYTH-like_dom_sf"/>
</dbReference>
<dbReference type="PROSITE" id="PS51707">
    <property type="entry name" value="CYTH"/>
    <property type="match status" value="1"/>
</dbReference>
<feature type="domain" description="CYTH" evidence="1">
    <location>
        <begin position="38"/>
        <end position="217"/>
    </location>
</feature>
<dbReference type="OMA" id="TRIHMDE"/>
<dbReference type="CDD" id="cd07890">
    <property type="entry name" value="CYTH-like_AC_IV-like"/>
    <property type="match status" value="1"/>
</dbReference>
<dbReference type="Pfam" id="PF01928">
    <property type="entry name" value="CYTH"/>
    <property type="match status" value="1"/>
</dbReference>
<dbReference type="AlphaFoldDB" id="A0A226DK76"/>
<dbReference type="GO" id="GO:0016462">
    <property type="term" value="F:pyrophosphatase activity"/>
    <property type="evidence" value="ECO:0007669"/>
    <property type="project" value="UniProtKB-ARBA"/>
</dbReference>
<dbReference type="Gene3D" id="2.40.320.10">
    <property type="entry name" value="Hypothetical Protein Pfu-838710-001"/>
    <property type="match status" value="1"/>
</dbReference>
<reference evidence="2 3" key="1">
    <citation type="submission" date="2015-12" db="EMBL/GenBank/DDBJ databases">
        <title>The genome of Folsomia candida.</title>
        <authorList>
            <person name="Faddeeva A."/>
            <person name="Derks M.F."/>
            <person name="Anvar Y."/>
            <person name="Smit S."/>
            <person name="Van Straalen N."/>
            <person name="Roelofs D."/>
        </authorList>
    </citation>
    <scope>NUCLEOTIDE SEQUENCE [LARGE SCALE GENOMIC DNA]</scope>
    <source>
        <strain evidence="2 3">VU population</strain>
        <tissue evidence="2">Whole body</tissue>
    </source>
</reference>
<sequence length="217" mass="24761">MPILHEFLRIFKPTLRRITVLNYSNKKIHSGVIMPSSNIEIKAKLCQEGGLEQAEKIAADLSKTGEIHLHLNQKDTFFTVPNGRMKLRQENDRNVLITYFRSDTAGPKQSTYSIAPVVEVDKMLETLSRALGVKGVVEKDRKVYLIEYEKQPKLTARIHLDAVKNLGDYFEIEVVLPDDSDDAMAQQGQDFTNELLKKFNIKEDHLIQGAYLDCLDK</sequence>
<accession>A0A226DK76</accession>
<dbReference type="SUPFAM" id="SSF55154">
    <property type="entry name" value="CYTH-like phosphatases"/>
    <property type="match status" value="1"/>
</dbReference>